<dbReference type="NCBIfam" id="NF003814">
    <property type="entry name" value="PRK05406.1-3"/>
    <property type="match status" value="1"/>
</dbReference>
<dbReference type="PANTHER" id="PTHR30292:SF0">
    <property type="entry name" value="5-OXOPROLINASE SUBUNIT A"/>
    <property type="match status" value="1"/>
</dbReference>
<dbReference type="InterPro" id="IPR011330">
    <property type="entry name" value="Glyco_hydro/deAcase_b/a-brl"/>
</dbReference>
<dbReference type="RefSeq" id="WP_187258172.1">
    <property type="nucleotide sequence ID" value="NZ_JBHULF010000019.1"/>
</dbReference>
<dbReference type="Pfam" id="PF03746">
    <property type="entry name" value="LamB_YcsF"/>
    <property type="match status" value="1"/>
</dbReference>
<keyword evidence="2" id="KW-1185">Reference proteome</keyword>
<name>A0ABR7MEB1_9BACT</name>
<gene>
    <name evidence="1" type="ORF">BC349_17540</name>
</gene>
<accession>A0ABR7MEB1</accession>
<organism evidence="1 2">
    <name type="scientific">Flavihumibacter stibioxidans</name>
    <dbReference type="NCBI Taxonomy" id="1834163"/>
    <lineage>
        <taxon>Bacteria</taxon>
        <taxon>Pseudomonadati</taxon>
        <taxon>Bacteroidota</taxon>
        <taxon>Chitinophagia</taxon>
        <taxon>Chitinophagales</taxon>
        <taxon>Chitinophagaceae</taxon>
        <taxon>Flavihumibacter</taxon>
    </lineage>
</organism>
<protein>
    <submittedName>
        <fullName evidence="1">Lactam utilization protein LamB</fullName>
    </submittedName>
</protein>
<dbReference type="CDD" id="cd10787">
    <property type="entry name" value="LamB_YcsF_like"/>
    <property type="match status" value="1"/>
</dbReference>
<evidence type="ECO:0000313" key="1">
    <source>
        <dbReference type="EMBL" id="MBC6492864.1"/>
    </source>
</evidence>
<comment type="caution">
    <text evidence="1">The sequence shown here is derived from an EMBL/GenBank/DDBJ whole genome shotgun (WGS) entry which is preliminary data.</text>
</comment>
<dbReference type="NCBIfam" id="NF003816">
    <property type="entry name" value="PRK05406.1-5"/>
    <property type="match status" value="1"/>
</dbReference>
<dbReference type="InterPro" id="IPR005501">
    <property type="entry name" value="LamB/YcsF/PxpA-like"/>
</dbReference>
<dbReference type="Gene3D" id="3.20.20.370">
    <property type="entry name" value="Glycoside hydrolase/deacetylase"/>
    <property type="match status" value="1"/>
</dbReference>
<dbReference type="EMBL" id="MBUA01000029">
    <property type="protein sequence ID" value="MBC6492864.1"/>
    <property type="molecule type" value="Genomic_DNA"/>
</dbReference>
<dbReference type="PANTHER" id="PTHR30292">
    <property type="entry name" value="UNCHARACTERIZED PROTEIN YBGL-RELATED"/>
    <property type="match status" value="1"/>
</dbReference>
<dbReference type="Proteomes" id="UP000765802">
    <property type="component" value="Unassembled WGS sequence"/>
</dbReference>
<dbReference type="SUPFAM" id="SSF88713">
    <property type="entry name" value="Glycoside hydrolase/deacetylase"/>
    <property type="match status" value="1"/>
</dbReference>
<evidence type="ECO:0000313" key="2">
    <source>
        <dbReference type="Proteomes" id="UP000765802"/>
    </source>
</evidence>
<reference evidence="1 2" key="1">
    <citation type="submission" date="2016-07" db="EMBL/GenBank/DDBJ databases">
        <title>Genome analysis of Flavihumibacter stibioxidans YS-17.</title>
        <authorList>
            <person name="Shi K."/>
            <person name="Han Y."/>
            <person name="Wang G."/>
        </authorList>
    </citation>
    <scope>NUCLEOTIDE SEQUENCE [LARGE SCALE GENOMIC DNA]</scope>
    <source>
        <strain evidence="1 2">YS-17</strain>
    </source>
</reference>
<proteinExistence type="predicted"/>
<sequence>MRSLAIDINCDLGEGTGHEAAILPLISSVNIACGFHAGNAHTMQETARLAKKFGVAVGAHPSWEDREHFGRRTMQVPPGECYALILYQIGALYAICKAEDIQLTHVKPHGALYNQAATDPDLAKAIAAAVKDFDPALVLYGMAGSLLVEAGKRIGLPTASEGFADRTYTRDGLLTPRTMHNAMITETKQAVQQAIRMIEEQTVTSADGLTIPLPVDTICIHGDGAHAPEFARALSEALTENNIRVRPPHGPARNNPMNTSHP</sequence>